<keyword evidence="1" id="KW-0732">Signal</keyword>
<organism evidence="7">
    <name type="scientific">Oikopleura dioica</name>
    <name type="common">Tunicate</name>
    <dbReference type="NCBI Taxonomy" id="34765"/>
    <lineage>
        <taxon>Eukaryota</taxon>
        <taxon>Metazoa</taxon>
        <taxon>Chordata</taxon>
        <taxon>Tunicata</taxon>
        <taxon>Appendicularia</taxon>
        <taxon>Copelata</taxon>
        <taxon>Oikopleuridae</taxon>
        <taxon>Oikopleura</taxon>
    </lineage>
</organism>
<evidence type="ECO:0000256" key="3">
    <source>
        <dbReference type="PROSITE-ProRule" id="PRU00302"/>
    </source>
</evidence>
<dbReference type="InParanoid" id="E4WUC1"/>
<dbReference type="AlphaFoldDB" id="E4WUC1"/>
<dbReference type="PROSITE" id="PS51034">
    <property type="entry name" value="ZP_2"/>
    <property type="match status" value="1"/>
</dbReference>
<feature type="transmembrane region" description="Helical" evidence="4">
    <location>
        <begin position="584"/>
        <end position="604"/>
    </location>
</feature>
<keyword evidence="4" id="KW-0812">Transmembrane</keyword>
<dbReference type="OrthoDB" id="2015116at2759"/>
<proteinExistence type="predicted"/>
<dbReference type="Pfam" id="PF23344">
    <property type="entry name" value="ZP-N"/>
    <property type="match status" value="1"/>
</dbReference>
<keyword evidence="2" id="KW-1015">Disulfide bond</keyword>
<dbReference type="InterPro" id="IPR001507">
    <property type="entry name" value="ZP_dom"/>
</dbReference>
<dbReference type="Gene3D" id="2.10.70.10">
    <property type="entry name" value="Complement Module, domain 1"/>
    <property type="match status" value="1"/>
</dbReference>
<feature type="domain" description="Sushi" evidence="5">
    <location>
        <begin position="17"/>
        <end position="74"/>
    </location>
</feature>
<dbReference type="InterPro" id="IPR042235">
    <property type="entry name" value="ZP-C_dom"/>
</dbReference>
<evidence type="ECO:0000259" key="6">
    <source>
        <dbReference type="PROSITE" id="PS51034"/>
    </source>
</evidence>
<accession>E4WUC1</accession>
<reference evidence="7" key="1">
    <citation type="journal article" date="2010" name="Science">
        <title>Plasticity of animal genome architecture unmasked by rapid evolution of a pelagic tunicate.</title>
        <authorList>
            <person name="Denoeud F."/>
            <person name="Henriet S."/>
            <person name="Mungpakdee S."/>
            <person name="Aury J.M."/>
            <person name="Da Silva C."/>
            <person name="Brinkmann H."/>
            <person name="Mikhaleva J."/>
            <person name="Olsen L.C."/>
            <person name="Jubin C."/>
            <person name="Canestro C."/>
            <person name="Bouquet J.M."/>
            <person name="Danks G."/>
            <person name="Poulain J."/>
            <person name="Campsteijn C."/>
            <person name="Adamski M."/>
            <person name="Cross I."/>
            <person name="Yadetie F."/>
            <person name="Muffato M."/>
            <person name="Louis A."/>
            <person name="Butcher S."/>
            <person name="Tsagkogeorga G."/>
            <person name="Konrad A."/>
            <person name="Singh S."/>
            <person name="Jensen M.F."/>
            <person name="Cong E.H."/>
            <person name="Eikeseth-Otteraa H."/>
            <person name="Noel B."/>
            <person name="Anthouard V."/>
            <person name="Porcel B.M."/>
            <person name="Kachouri-Lafond R."/>
            <person name="Nishino A."/>
            <person name="Ugolini M."/>
            <person name="Chourrout P."/>
            <person name="Nishida H."/>
            <person name="Aasland R."/>
            <person name="Huzurbazar S."/>
            <person name="Westhof E."/>
            <person name="Delsuc F."/>
            <person name="Lehrach H."/>
            <person name="Reinhardt R."/>
            <person name="Weissenbach J."/>
            <person name="Roy S.W."/>
            <person name="Artiguenave F."/>
            <person name="Postlethwait J.H."/>
            <person name="Manak J.R."/>
            <person name="Thompson E.M."/>
            <person name="Jaillon O."/>
            <person name="Du Pasquier L."/>
            <person name="Boudinot P."/>
            <person name="Liberles D.A."/>
            <person name="Volff J.N."/>
            <person name="Philippe H."/>
            <person name="Lenhard B."/>
            <person name="Roest Crollius H."/>
            <person name="Wincker P."/>
            <person name="Chourrout D."/>
        </authorList>
    </citation>
    <scope>NUCLEOTIDE SEQUENCE [LARGE SCALE GENOMIC DNA]</scope>
</reference>
<sequence>MRFPGAIAFIGAAQAQDACPPPPSVSYASFDYVTGSNTAAYSCQAGFCFENERTRTLDSSCAGGEWSEVPACKPCSACVLPQVDANQNINWNVDDWSATISCVEEDAVLEPGTDVAEMKISCIENGKWNKNVPVCSRPSKVTCGDDHIEVVVDKALFRAKGWDASTSNVFLAGPGSNLMSINDVDNSCFATEDADGNYRVRIEAPFMGQCGTQASIEDSDYIFANKIKWRVENDFTVKDAEVLDFKCNYKGVFMAGLPQLVKLAINTKTYSDPSTEEDFTVSMSVYDRANYTGLVDNIPLLHRGKRYFVDLHLHNREIGTPFLKYCYGSKNYVSESELREKYKTETSSSGLRSMVVNGCPASGTLVRLEQSPTTYQSRYSFMFPKIGIQGRVDLQFVYLHCEIEIKPLGFAPKCDDTLFEQVLRRNFASINGANGNGPFSNKFGPRFQGQAPAGSELIAGRSMGGGSQQSRTDAIWDINCKIPLFKSAPQCVQRANRNRRSAASAAGNMAVGFGPIVFPEDEESEIDETVVVEEVLKSSKLFVEETLRVEDIIAEQALELDSSVTTQIEQIEVLRQQRKTRKCLIIGGMAFTCFFLFFLSLLISSRVSCFTKSKKSKSGSDILADQIQKELNRPSKI</sequence>
<dbReference type="Gene3D" id="2.60.40.3210">
    <property type="entry name" value="Zona pellucida, ZP-N domain"/>
    <property type="match status" value="1"/>
</dbReference>
<keyword evidence="4" id="KW-0472">Membrane</keyword>
<keyword evidence="3" id="KW-0768">Sushi</keyword>
<feature type="domain" description="ZP" evidence="6">
    <location>
        <begin position="142"/>
        <end position="421"/>
    </location>
</feature>
<dbReference type="Gene3D" id="2.60.40.4100">
    <property type="entry name" value="Zona pellucida, ZP-C domain"/>
    <property type="match status" value="1"/>
</dbReference>
<name>E4WUC1_OIKDI</name>
<dbReference type="Proteomes" id="UP000001307">
    <property type="component" value="Unassembled WGS sequence"/>
</dbReference>
<protein>
    <recommendedName>
        <fullName evidence="9">ZP domain-containing protein</fullName>
    </recommendedName>
</protein>
<keyword evidence="4" id="KW-1133">Transmembrane helix</keyword>
<evidence type="ECO:0000256" key="2">
    <source>
        <dbReference type="ARBA" id="ARBA00023157"/>
    </source>
</evidence>
<evidence type="ECO:0000259" key="5">
    <source>
        <dbReference type="PROSITE" id="PS50923"/>
    </source>
</evidence>
<dbReference type="InterPro" id="IPR055356">
    <property type="entry name" value="ZP-N"/>
</dbReference>
<evidence type="ECO:0000256" key="1">
    <source>
        <dbReference type="ARBA" id="ARBA00022729"/>
    </source>
</evidence>
<evidence type="ECO:0000256" key="4">
    <source>
        <dbReference type="SAM" id="Phobius"/>
    </source>
</evidence>
<evidence type="ECO:0000313" key="7">
    <source>
        <dbReference type="EMBL" id="CBY07183.1"/>
    </source>
</evidence>
<evidence type="ECO:0000313" key="8">
    <source>
        <dbReference type="Proteomes" id="UP000001307"/>
    </source>
</evidence>
<dbReference type="PANTHER" id="PTHR14002:SF20">
    <property type="entry name" value="ZONA PELLUCIDA-LIKE DOMAIN-CONTAINING PROTEIN 1"/>
    <property type="match status" value="1"/>
</dbReference>
<dbReference type="InterPro" id="IPR000436">
    <property type="entry name" value="Sushi_SCR_CCP_dom"/>
</dbReference>
<gene>
    <name evidence="7" type="ORF">GSOID_T00006271001</name>
</gene>
<keyword evidence="8" id="KW-1185">Reference proteome</keyword>
<comment type="caution">
    <text evidence="3">Lacks conserved residue(s) required for the propagation of feature annotation.</text>
</comment>
<dbReference type="PROSITE" id="PS50923">
    <property type="entry name" value="SUSHI"/>
    <property type="match status" value="1"/>
</dbReference>
<evidence type="ECO:0008006" key="9">
    <source>
        <dbReference type="Google" id="ProtNLM"/>
    </source>
</evidence>
<dbReference type="PANTHER" id="PTHR14002">
    <property type="entry name" value="ENDOGLIN/TGF-BETA RECEPTOR TYPE III"/>
    <property type="match status" value="1"/>
</dbReference>
<dbReference type="EMBL" id="FN653016">
    <property type="protein sequence ID" value="CBY07183.1"/>
    <property type="molecule type" value="Genomic_DNA"/>
</dbReference>